<dbReference type="Proteomes" id="UP000006299">
    <property type="component" value="Plasmid pKLC1"/>
</dbReference>
<dbReference type="EMBL" id="CP003852">
    <property type="protein sequence ID" value="AFT82469.1"/>
    <property type="molecule type" value="Genomic_DNA"/>
</dbReference>
<dbReference type="HOGENOM" id="CLU_2180611_0_0_9"/>
<proteinExistence type="predicted"/>
<keyword evidence="2" id="KW-0614">Plasmid</keyword>
<accession>K0D913</accession>
<evidence type="ECO:0000313" key="3">
    <source>
        <dbReference type="Proteomes" id="UP000006299"/>
    </source>
</evidence>
<dbReference type="PATRIC" id="fig|1229758.3.peg.1565"/>
<dbReference type="RefSeq" id="WP_014975078.1">
    <property type="nucleotide sequence ID" value="NC_018674.1"/>
</dbReference>
<sequence length="109" mass="12360">MSGLLQKQDDTSKLIERKGDIKPKNTFSRNSLFSADEPTTKKKSISKEKQTTLRVSETVSLDIKSLMLLTDTSNANEMLTILLDHYQTDLSVEEIAEFKQIKKILGKNK</sequence>
<dbReference type="KEGG" id="lcn:C270_07956"/>
<name>K0D913_LEUCJ</name>
<reference evidence="2 3" key="1">
    <citation type="journal article" date="2012" name="J. Bacteriol.">
        <title>Complete genome sequence of Leuconostoc carnosum strain JB16, isolated from Kimchi.</title>
        <authorList>
            <person name="Jung J.Y."/>
            <person name="Lee S.H."/>
            <person name="Jeon C.O."/>
        </authorList>
    </citation>
    <scope>NUCLEOTIDE SEQUENCE [LARGE SCALE GENOMIC DNA]</scope>
    <source>
        <strain evidence="2 3">JB16</strain>
        <plasmid evidence="2 3">pKLC1</plasmid>
    </source>
</reference>
<protein>
    <submittedName>
        <fullName evidence="2">Uncharacterized protein</fullName>
    </submittedName>
</protein>
<organism evidence="2 3">
    <name type="scientific">Leuconostoc carnosum (strain JB16)</name>
    <dbReference type="NCBI Taxonomy" id="1229758"/>
    <lineage>
        <taxon>Bacteria</taxon>
        <taxon>Bacillati</taxon>
        <taxon>Bacillota</taxon>
        <taxon>Bacilli</taxon>
        <taxon>Lactobacillales</taxon>
        <taxon>Lactobacillaceae</taxon>
        <taxon>Leuconostoc</taxon>
    </lineage>
</organism>
<evidence type="ECO:0000313" key="2">
    <source>
        <dbReference type="EMBL" id="AFT82469.1"/>
    </source>
</evidence>
<feature type="compositionally biased region" description="Basic and acidic residues" evidence="1">
    <location>
        <begin position="7"/>
        <end position="23"/>
    </location>
</feature>
<dbReference type="AlphaFoldDB" id="K0D913"/>
<feature type="region of interest" description="Disordered" evidence="1">
    <location>
        <begin position="1"/>
        <end position="49"/>
    </location>
</feature>
<gene>
    <name evidence="2" type="ordered locus">C270_07956</name>
</gene>
<geneLocation type="plasmid" evidence="2 3">
    <name>pKLC1</name>
</geneLocation>
<evidence type="ECO:0000256" key="1">
    <source>
        <dbReference type="SAM" id="MobiDB-lite"/>
    </source>
</evidence>
<keyword evidence="3" id="KW-1185">Reference proteome</keyword>